<evidence type="ECO:0000256" key="5">
    <source>
        <dbReference type="ARBA" id="ARBA00047899"/>
    </source>
</evidence>
<dbReference type="EMBL" id="VOIH02000009">
    <property type="protein sequence ID" value="KAF3438584.1"/>
    <property type="molecule type" value="Genomic_DNA"/>
</dbReference>
<keyword evidence="12" id="KW-1185">Reference proteome</keyword>
<comment type="subcellular location">
    <subcellularLocation>
        <location evidence="1">Membrane</location>
        <topology evidence="1">Single-pass membrane protein</topology>
    </subcellularLocation>
</comment>
<feature type="compositionally biased region" description="Polar residues" evidence="7">
    <location>
        <begin position="366"/>
        <end position="376"/>
    </location>
</feature>
<evidence type="ECO:0000313" key="11">
    <source>
        <dbReference type="EMBL" id="KAF3438584.1"/>
    </source>
</evidence>
<evidence type="ECO:0000259" key="10">
    <source>
        <dbReference type="Pfam" id="PF14380"/>
    </source>
</evidence>
<proteinExistence type="predicted"/>
<keyword evidence="4" id="KW-0325">Glycoprotein</keyword>
<evidence type="ECO:0000259" key="9">
    <source>
        <dbReference type="Pfam" id="PF13947"/>
    </source>
</evidence>
<evidence type="ECO:0000256" key="7">
    <source>
        <dbReference type="SAM" id="MobiDB-lite"/>
    </source>
</evidence>
<dbReference type="GO" id="GO:0030247">
    <property type="term" value="F:polysaccharide binding"/>
    <property type="evidence" value="ECO:0007669"/>
    <property type="project" value="InterPro"/>
</dbReference>
<organism evidence="11 12">
    <name type="scientific">Rhamnella rubrinervis</name>
    <dbReference type="NCBI Taxonomy" id="2594499"/>
    <lineage>
        <taxon>Eukaryota</taxon>
        <taxon>Viridiplantae</taxon>
        <taxon>Streptophyta</taxon>
        <taxon>Embryophyta</taxon>
        <taxon>Tracheophyta</taxon>
        <taxon>Spermatophyta</taxon>
        <taxon>Magnoliopsida</taxon>
        <taxon>eudicotyledons</taxon>
        <taxon>Gunneridae</taxon>
        <taxon>Pentapetalae</taxon>
        <taxon>rosids</taxon>
        <taxon>fabids</taxon>
        <taxon>Rosales</taxon>
        <taxon>Rhamnaceae</taxon>
        <taxon>rhamnoid group</taxon>
        <taxon>Rhamneae</taxon>
        <taxon>Rhamnella</taxon>
    </lineage>
</organism>
<evidence type="ECO:0000256" key="4">
    <source>
        <dbReference type="ARBA" id="ARBA00023180"/>
    </source>
</evidence>
<evidence type="ECO:0000256" key="1">
    <source>
        <dbReference type="ARBA" id="ARBA00004167"/>
    </source>
</evidence>
<comment type="catalytic activity">
    <reaction evidence="6">
        <text>L-seryl-[protein] + ATP = O-phospho-L-seryl-[protein] + ADP + H(+)</text>
        <dbReference type="Rhea" id="RHEA:17989"/>
        <dbReference type="Rhea" id="RHEA-COMP:9863"/>
        <dbReference type="Rhea" id="RHEA-COMP:11604"/>
        <dbReference type="ChEBI" id="CHEBI:15378"/>
        <dbReference type="ChEBI" id="CHEBI:29999"/>
        <dbReference type="ChEBI" id="CHEBI:30616"/>
        <dbReference type="ChEBI" id="CHEBI:83421"/>
        <dbReference type="ChEBI" id="CHEBI:456216"/>
        <dbReference type="EC" id="2.7.11.1"/>
    </reaction>
</comment>
<comment type="catalytic activity">
    <reaction evidence="5">
        <text>L-threonyl-[protein] + ATP = O-phospho-L-threonyl-[protein] + ADP + H(+)</text>
        <dbReference type="Rhea" id="RHEA:46608"/>
        <dbReference type="Rhea" id="RHEA-COMP:11060"/>
        <dbReference type="Rhea" id="RHEA-COMP:11605"/>
        <dbReference type="ChEBI" id="CHEBI:15378"/>
        <dbReference type="ChEBI" id="CHEBI:30013"/>
        <dbReference type="ChEBI" id="CHEBI:30616"/>
        <dbReference type="ChEBI" id="CHEBI:61977"/>
        <dbReference type="ChEBI" id="CHEBI:456216"/>
        <dbReference type="EC" id="2.7.11.1"/>
    </reaction>
</comment>
<dbReference type="PANTHER" id="PTHR33138:SF85">
    <property type="entry name" value="LEAF RUST 10 DISEASE-RESISTANCE LOCUS RECEPTOR-LIKE PROTEIN KINASE-LIKE 2.7 ISOFORM X1"/>
    <property type="match status" value="1"/>
</dbReference>
<feature type="signal peptide" evidence="8">
    <location>
        <begin position="1"/>
        <end position="29"/>
    </location>
</feature>
<feature type="region of interest" description="Disordered" evidence="7">
    <location>
        <begin position="346"/>
        <end position="377"/>
    </location>
</feature>
<dbReference type="EC" id="2.7.11.1" evidence="2"/>
<dbReference type="Proteomes" id="UP000796880">
    <property type="component" value="Unassembled WGS sequence"/>
</dbReference>
<protein>
    <recommendedName>
        <fullName evidence="2">non-specific serine/threonine protein kinase</fullName>
        <ecNumber evidence="2">2.7.11.1</ecNumber>
    </recommendedName>
</protein>
<reference evidence="11" key="1">
    <citation type="submission" date="2020-03" db="EMBL/GenBank/DDBJ databases">
        <title>A high-quality chromosome-level genome assembly of a woody plant with both climbing and erect habits, Rhamnella rubrinervis.</title>
        <authorList>
            <person name="Lu Z."/>
            <person name="Yang Y."/>
            <person name="Zhu X."/>
            <person name="Sun Y."/>
        </authorList>
    </citation>
    <scope>NUCLEOTIDE SEQUENCE</scope>
    <source>
        <strain evidence="11">BYM</strain>
        <tissue evidence="11">Leaf</tissue>
    </source>
</reference>
<comment type="caution">
    <text evidence="11">The sequence shown here is derived from an EMBL/GenBank/DDBJ whole genome shotgun (WGS) entry which is preliminary data.</text>
</comment>
<feature type="chain" id="PRO_5035478871" description="non-specific serine/threonine protein kinase" evidence="8">
    <location>
        <begin position="30"/>
        <end position="403"/>
    </location>
</feature>
<dbReference type="InterPro" id="IPR025287">
    <property type="entry name" value="WAK_GUB"/>
</dbReference>
<name>A0A8K0E2I6_9ROSA</name>
<evidence type="ECO:0000313" key="12">
    <source>
        <dbReference type="Proteomes" id="UP000796880"/>
    </source>
</evidence>
<evidence type="ECO:0000256" key="8">
    <source>
        <dbReference type="SAM" id="SignalP"/>
    </source>
</evidence>
<dbReference type="GO" id="GO:0004674">
    <property type="term" value="F:protein serine/threonine kinase activity"/>
    <property type="evidence" value="ECO:0007669"/>
    <property type="project" value="UniProtKB-EC"/>
</dbReference>
<feature type="domain" description="Wall-associated receptor kinase C-terminal" evidence="10">
    <location>
        <begin position="190"/>
        <end position="266"/>
    </location>
</feature>
<dbReference type="Pfam" id="PF13947">
    <property type="entry name" value="GUB_WAK_bind"/>
    <property type="match status" value="1"/>
</dbReference>
<feature type="domain" description="Wall-associated receptor kinase galacturonan-binding" evidence="9">
    <location>
        <begin position="41"/>
        <end position="105"/>
    </location>
</feature>
<dbReference type="AlphaFoldDB" id="A0A8K0E2I6"/>
<evidence type="ECO:0000256" key="6">
    <source>
        <dbReference type="ARBA" id="ARBA00048679"/>
    </source>
</evidence>
<dbReference type="InterPro" id="IPR032872">
    <property type="entry name" value="WAK_assoc_C"/>
</dbReference>
<evidence type="ECO:0000256" key="2">
    <source>
        <dbReference type="ARBA" id="ARBA00012513"/>
    </source>
</evidence>
<gene>
    <name evidence="11" type="ORF">FNV43_RR21347</name>
</gene>
<keyword evidence="3 8" id="KW-0732">Signal</keyword>
<dbReference type="GO" id="GO:0016020">
    <property type="term" value="C:membrane"/>
    <property type="evidence" value="ECO:0007669"/>
    <property type="project" value="UniProtKB-SubCell"/>
</dbReference>
<evidence type="ECO:0000256" key="3">
    <source>
        <dbReference type="ARBA" id="ARBA00022729"/>
    </source>
</evidence>
<dbReference type="Pfam" id="PF14380">
    <property type="entry name" value="WAK_assoc"/>
    <property type="match status" value="1"/>
</dbReference>
<accession>A0A8K0E2I6</accession>
<sequence length="403" mass="45375">MDSSSSILKPLITVFFIFFSATVPSFVLCNNDEYEERFIACSSKFECGDLKDISYPFWGGNRPDFCGHQSFKLECRENENPVLNMTGQEFRVQSIDQSRRRMIIARLDIWENSDLCFSNGLIKNTTLNYTIFDYPPLTAVRNLTLSYDCPVIQPPPDGFQLNVKNFTCGAGGENNETVYYFAYDYVPVSFRPHIPVCGRTFQVPVFSTALDKLLSHESGNDQVKEVLNGGFEVVYIYNSGGCEACERSGGSCGVNPTDSFLCYCRDEYPDPLHCLHHKGGTCMIPTMAKPSTNTKRLSTIQLEKEVEGAVKHIATLYKDKEVNTLEEIPRDMSKIFEEVKDVIPSELPKEFPPNGEVDHKLEDKPGTSNVVSNTSSRKVELASISELQGEIFKENMEHDAKVK</sequence>
<dbReference type="PANTHER" id="PTHR33138">
    <property type="entry name" value="OS01G0690200 PROTEIN"/>
    <property type="match status" value="1"/>
</dbReference>
<dbReference type="OrthoDB" id="1194217at2759"/>
<feature type="compositionally biased region" description="Basic and acidic residues" evidence="7">
    <location>
        <begin position="356"/>
        <end position="365"/>
    </location>
</feature>